<gene>
    <name evidence="2" type="ORF">FJU11_11555</name>
</gene>
<dbReference type="EMBL" id="VHLH01000021">
    <property type="protein sequence ID" value="TPW27397.1"/>
    <property type="molecule type" value="Genomic_DNA"/>
</dbReference>
<dbReference type="PANTHER" id="PTHR39441">
    <property type="entry name" value="DUF2252 DOMAIN-CONTAINING PROTEIN"/>
    <property type="match status" value="1"/>
</dbReference>
<evidence type="ECO:0000256" key="1">
    <source>
        <dbReference type="SAM" id="MobiDB-lite"/>
    </source>
</evidence>
<feature type="compositionally biased region" description="Basic and acidic residues" evidence="1">
    <location>
        <begin position="1"/>
        <end position="25"/>
    </location>
</feature>
<organism evidence="2 3">
    <name type="scientific">Pararhizobium mangrovi</name>
    <dbReference type="NCBI Taxonomy" id="2590452"/>
    <lineage>
        <taxon>Bacteria</taxon>
        <taxon>Pseudomonadati</taxon>
        <taxon>Pseudomonadota</taxon>
        <taxon>Alphaproteobacteria</taxon>
        <taxon>Hyphomicrobiales</taxon>
        <taxon>Rhizobiaceae</taxon>
        <taxon>Rhizobium/Agrobacterium group</taxon>
        <taxon>Pararhizobium</taxon>
    </lineage>
</organism>
<dbReference type="AlphaFoldDB" id="A0A506U647"/>
<dbReference type="Proteomes" id="UP000320314">
    <property type="component" value="Unassembled WGS sequence"/>
</dbReference>
<comment type="caution">
    <text evidence="2">The sequence shown here is derived from an EMBL/GenBank/DDBJ whole genome shotgun (WGS) entry which is preliminary data.</text>
</comment>
<accession>A0A506U647</accession>
<dbReference type="SUPFAM" id="SSF56112">
    <property type="entry name" value="Protein kinase-like (PK-like)"/>
    <property type="match status" value="1"/>
</dbReference>
<dbReference type="InterPro" id="IPR011009">
    <property type="entry name" value="Kinase-like_dom_sf"/>
</dbReference>
<evidence type="ECO:0000313" key="2">
    <source>
        <dbReference type="EMBL" id="TPW27397.1"/>
    </source>
</evidence>
<evidence type="ECO:0000313" key="3">
    <source>
        <dbReference type="Proteomes" id="UP000320314"/>
    </source>
</evidence>
<dbReference type="RefSeq" id="WP_141167216.1">
    <property type="nucleotide sequence ID" value="NZ_VHLH01000021.1"/>
</dbReference>
<dbReference type="PANTHER" id="PTHR39441:SF1">
    <property type="entry name" value="DUF2252 DOMAIN-CONTAINING PROTEIN"/>
    <property type="match status" value="1"/>
</dbReference>
<dbReference type="OrthoDB" id="1491115at2"/>
<proteinExistence type="predicted"/>
<protein>
    <submittedName>
        <fullName evidence="2">DUF2252 domain-containing protein</fullName>
    </submittedName>
</protein>
<feature type="region of interest" description="Disordered" evidence="1">
    <location>
        <begin position="1"/>
        <end position="37"/>
    </location>
</feature>
<keyword evidence="3" id="KW-1185">Reference proteome</keyword>
<name>A0A506U647_9HYPH</name>
<dbReference type="InterPro" id="IPR018721">
    <property type="entry name" value="DUF2252"/>
</dbReference>
<sequence>MAQEKKTTKARAEGSDGKSGKKAAADKSTPPPVSKMGDRVEAYARLATQFRTEAAVMLPKTLTGQGRREHVRACILEDHADRIDTHAEGTTAKFDKLAKSLFSFFRGTALLFYRDMAGSDARMPTVLLLGDVHPENFGVMPNRDNVPIFSVNDFDEVSYGPFSWDIKRGAVGFMIAAKEEGGFKKKKRRKIAKHFVSGYIAGMTRYAQQSDEIDDVYRLDNSPKIISSLIKSAMKDRSKWLDKRYANETREGFRVSDELTPISSRRDEFQKLIEELVAKKGIETGGRFGDLRVKDVAIRHGQGTASLGLSRYYVLIEGALGDGTDDAIIEFKRARRSALYGLVPDNGFGTEGRGERIAHGQAVHLTDGDQFYGNVDIDGMSFMTRERAPFRDDIDLDDLSYDEFKNYAEACGRALAQAHARSDEAGRIDYDIEPSILDAMTPRGLFIDDMVRFAEETSDRLERDHESFRRDHKLGAFETVQQDYR</sequence>
<reference evidence="2 3" key="1">
    <citation type="submission" date="2019-06" db="EMBL/GenBank/DDBJ databases">
        <authorList>
            <person name="Li M."/>
        </authorList>
    </citation>
    <scope>NUCLEOTIDE SEQUENCE [LARGE SCALE GENOMIC DNA]</scope>
    <source>
        <strain evidence="2 3">BGMRC6574</strain>
    </source>
</reference>
<dbReference type="Pfam" id="PF10009">
    <property type="entry name" value="DUF2252"/>
    <property type="match status" value="1"/>
</dbReference>